<dbReference type="HOGENOM" id="CLU_3371490_0_0_6"/>
<dbReference type="EMBL" id="CP001219">
    <property type="protein sequence ID" value="ACK77959.1"/>
    <property type="molecule type" value="Genomic_DNA"/>
</dbReference>
<feature type="compositionally biased region" description="Basic and acidic residues" evidence="1">
    <location>
        <begin position="13"/>
        <end position="23"/>
    </location>
</feature>
<evidence type="ECO:0000256" key="1">
    <source>
        <dbReference type="SAM" id="MobiDB-lite"/>
    </source>
</evidence>
<proteinExistence type="predicted"/>
<accession>B7J8M0</accession>
<gene>
    <name evidence="2" type="ordered locus">AFE_2795</name>
</gene>
<dbReference type="KEGG" id="afr:AFE_2795"/>
<sequence>MNDQSRCVPAIEGEEHTENPRDARVILFTRNASH</sequence>
<evidence type="ECO:0000313" key="3">
    <source>
        <dbReference type="Proteomes" id="UP000001362"/>
    </source>
</evidence>
<dbReference type="PaxDb" id="243159-AFE_2795"/>
<organism evidence="2 3">
    <name type="scientific">Acidithiobacillus ferrooxidans (strain ATCC 23270 / DSM 14882 / CIP 104768 / NCIMB 8455)</name>
    <name type="common">Ferrobacillus ferrooxidans (strain ATCC 23270)</name>
    <dbReference type="NCBI Taxonomy" id="243159"/>
    <lineage>
        <taxon>Bacteria</taxon>
        <taxon>Pseudomonadati</taxon>
        <taxon>Pseudomonadota</taxon>
        <taxon>Acidithiobacillia</taxon>
        <taxon>Acidithiobacillales</taxon>
        <taxon>Acidithiobacillaceae</taxon>
        <taxon>Acidithiobacillus</taxon>
    </lineage>
</organism>
<feature type="region of interest" description="Disordered" evidence="1">
    <location>
        <begin position="1"/>
        <end position="23"/>
    </location>
</feature>
<evidence type="ECO:0000313" key="2">
    <source>
        <dbReference type="EMBL" id="ACK77959.1"/>
    </source>
</evidence>
<name>B7J8M0_ACIF2</name>
<protein>
    <submittedName>
        <fullName evidence="2">Uncharacterized protein</fullName>
    </submittedName>
</protein>
<dbReference type="Proteomes" id="UP000001362">
    <property type="component" value="Chromosome"/>
</dbReference>
<keyword evidence="3" id="KW-1185">Reference proteome</keyword>
<dbReference type="AlphaFoldDB" id="B7J8M0"/>
<reference evidence="2 3" key="1">
    <citation type="journal article" date="2008" name="BMC Genomics">
        <title>Acidithiobacillus ferrooxidans metabolism: from genome sequence to industrial applications.</title>
        <authorList>
            <person name="Valdes J."/>
            <person name="Pedroso I."/>
            <person name="Quatrini R."/>
            <person name="Dodson R.J."/>
            <person name="Tettelin H."/>
            <person name="Blake R.II."/>
            <person name="Eisen J.A."/>
            <person name="Holmes D.S."/>
        </authorList>
    </citation>
    <scope>NUCLEOTIDE SEQUENCE [LARGE SCALE GENOMIC DNA]</scope>
    <source>
        <strain evidence="3">ATCC 23270 / DSM 14882 / CIP 104768 / NCIMB 8455</strain>
    </source>
</reference>